<feature type="coiled-coil region" evidence="1">
    <location>
        <begin position="7"/>
        <end position="41"/>
    </location>
</feature>
<protein>
    <submittedName>
        <fullName evidence="2">Uncharacterized protein</fullName>
    </submittedName>
</protein>
<sequence length="284" mass="33515">MLLFSDKNELKRRIKELEESLSEANLLKKRYKERVEELNKHVTSMDYHYEAEEKCWAEKLESYEESLKRRDLTISAMELLHKQLEEQIESLEEELEKASEGSVAMLNDLRLVESAYNDLDELLQKTNKSLEACGERLWELDEENSHLREELHDAMMEIERLKEQSKSPYPTVTINVDVRDTLTKQLAKSLKQVNEAFEKRSKEKRYIFSCEGLDYSSDNRTELARCIDSLYKLSLHDYASLVRLLESLEKELEHKDFANGGRSFYSNKLQERVFITLKATKEEI</sequence>
<name>I4DSH9_9CAUD</name>
<evidence type="ECO:0000313" key="3">
    <source>
        <dbReference type="Proteomes" id="UP000006172"/>
    </source>
</evidence>
<reference evidence="2 3" key="1">
    <citation type="journal article" date="2012" name="J. Virol.">
        <title>Complete Genome Sequence of Bacteriophage BC-611 Specifically Infecting Enterococcus faecalis Strain NP-10011.</title>
        <authorList>
            <person name="Horiuchi T."/>
            <person name="Sakka M."/>
            <person name="Hayashi A."/>
            <person name="Shimada T."/>
            <person name="Kimura T."/>
            <person name="Sakka K."/>
        </authorList>
    </citation>
    <scope>NUCLEOTIDE SEQUENCE [LARGE SCALE GENOMIC DNA]</scope>
</reference>
<gene>
    <name evidence="2" type="primary">efb3</name>
</gene>
<dbReference type="GeneID" id="13165340"/>
<proteinExistence type="predicted"/>
<evidence type="ECO:0000313" key="2">
    <source>
        <dbReference type="EMBL" id="BAM20869.1"/>
    </source>
</evidence>
<dbReference type="RefSeq" id="YP_006488730.1">
    <property type="nucleotide sequence ID" value="NC_018086.1"/>
</dbReference>
<dbReference type="Proteomes" id="UP000006172">
    <property type="component" value="Segment"/>
</dbReference>
<dbReference type="OrthoDB" id="13893at10239"/>
<organism evidence="2 3">
    <name type="scientific">Enterococcus phage BC611</name>
    <dbReference type="NCBI Taxonomy" id="1173135"/>
    <lineage>
        <taxon>Viruses</taxon>
        <taxon>Duplodnaviria</taxon>
        <taxon>Heunggongvirae</taxon>
        <taxon>Uroviricota</taxon>
        <taxon>Caudoviricetes</taxon>
        <taxon>Saphexavirus</taxon>
        <taxon>Saphexavirus BC611</taxon>
    </lineage>
</organism>
<feature type="coiled-coil region" evidence="1">
    <location>
        <begin position="74"/>
        <end position="108"/>
    </location>
</feature>
<accession>I4DSH9</accession>
<keyword evidence="3" id="KW-1185">Reference proteome</keyword>
<dbReference type="EMBL" id="AB712291">
    <property type="protein sequence ID" value="BAM20869.1"/>
    <property type="molecule type" value="Genomic_DNA"/>
</dbReference>
<keyword evidence="1" id="KW-0175">Coiled coil</keyword>
<evidence type="ECO:0000256" key="1">
    <source>
        <dbReference type="SAM" id="Coils"/>
    </source>
</evidence>
<feature type="coiled-coil region" evidence="1">
    <location>
        <begin position="137"/>
        <end position="164"/>
    </location>
</feature>
<dbReference type="KEGG" id="vg:13165340"/>